<dbReference type="EMBL" id="AL161560">
    <property type="protein sequence ID" value="CAB81294.1"/>
    <property type="molecule type" value="Genomic_DNA"/>
</dbReference>
<proteinExistence type="predicted"/>
<accession>Q9SUQ1</accession>
<name>Q9SUQ1_ARATH</name>
<dbReference type="PIR" id="T05608">
    <property type="entry name" value="T05608"/>
</dbReference>
<dbReference type="AlphaFoldDB" id="Q9SUQ1"/>
<dbReference type="EMBL" id="AL035394">
    <property type="protein sequence ID" value="CAA23042.1"/>
    <property type="molecule type" value="Genomic_DNA"/>
</dbReference>
<organism evidence="1">
    <name type="scientific">Arabidopsis thaliana</name>
    <name type="common">Mouse-ear cress</name>
    <dbReference type="NCBI Taxonomy" id="3702"/>
    <lineage>
        <taxon>Eukaryota</taxon>
        <taxon>Viridiplantae</taxon>
        <taxon>Streptophyta</taxon>
        <taxon>Embryophyta</taxon>
        <taxon>Tracheophyta</taxon>
        <taxon>Spermatophyta</taxon>
        <taxon>Magnoliopsida</taxon>
        <taxon>eudicotyledons</taxon>
        <taxon>Gunneridae</taxon>
        <taxon>Pentapetalae</taxon>
        <taxon>rosids</taxon>
        <taxon>malvids</taxon>
        <taxon>Brassicales</taxon>
        <taxon>Brassicaceae</taxon>
        <taxon>Camelineae</taxon>
        <taxon>Arabidopsis</taxon>
    </lineage>
</organism>
<reference key="1">
    <citation type="journal article" date="1999" name="Nature">
        <title>Sequence and analysis of chromosome 4 of the plant Arabidopsis thaliana.</title>
        <authorList>
            <consortium name="EU"/>
            <consortium name="CSHL and WU Arabidopsis Sequencing Project"/>
            <person name="Mayer K."/>
            <person name="Schuller C."/>
            <person name="Wambutt R."/>
            <person name="Murphy G."/>
            <person name="Volckaert G."/>
            <person name="Pohl T."/>
            <person name="Dusterhoft A."/>
            <person name="Stiekema W."/>
            <person name="Entian K.D."/>
            <person name="Terryn N."/>
            <person name="Harris B."/>
            <person name="Ansorge W."/>
            <person name="Brandt P."/>
            <person name="Grivell L."/>
            <person name="Rieger M."/>
            <person name="Weichselgartner M."/>
            <person name="de Simone V."/>
            <person name="Obermaier B."/>
            <person name="Mache R."/>
            <person name="Muller M."/>
            <person name="Kreis M."/>
            <person name="Delseny M."/>
            <person name="Puigdomenech P."/>
            <person name="Watson M."/>
            <person name="Schmidtheini T."/>
            <person name="Reichert B."/>
            <person name="Portatelle D."/>
            <person name="Perez-Alonso M."/>
            <person name="Boutry M."/>
            <person name="Bancroft I."/>
            <person name="Vos P."/>
            <person name="Hoheisel J."/>
            <person name="Zimmermann W."/>
            <person name="Wedler H."/>
            <person name="Ridley P."/>
            <person name="Langham S.A."/>
            <person name="McCullagh B."/>
            <person name="Bilham L."/>
            <person name="Robben J."/>
            <person name="Van der Schueren J."/>
            <person name="Grymonprez B."/>
            <person name="Chuang Y.J."/>
            <person name="Vandenbussche F."/>
            <person name="Braeken M."/>
            <person name="Weltjens I."/>
            <person name="Voet M."/>
            <person name="Bastiaens I."/>
            <person name="Aert R."/>
            <person name="Defoor E."/>
            <person name="Weitzenegger T."/>
            <person name="Bothe G."/>
            <person name="Ramsperger U."/>
            <person name="Hilbert H."/>
            <person name="Braun M."/>
            <person name="Holzer E."/>
            <person name="Brandt A."/>
            <person name="Peters S."/>
            <person name="van Staveren M."/>
            <person name="Dirske W."/>
            <person name="Mooijman P."/>
            <person name="Klein Lankhorst R."/>
            <person name="Rose M."/>
            <person name="Hauf J."/>
            <person name="Kotter P."/>
            <person name="Berneiser S."/>
            <person name="Hempel S."/>
            <person name="Feldpausch M."/>
            <person name="Lamberth S."/>
            <person name="Van den Daele H."/>
            <person name="De Keyser A."/>
            <person name="Buysshaert C."/>
            <person name="Gielen J."/>
            <person name="Villarroel R."/>
            <person name="De Clercq R."/>
            <person name="Van Montagu M."/>
            <person name="Rogers J."/>
            <person name="Cronin A."/>
            <person name="Quail M."/>
            <person name="Bray-Allen S."/>
            <person name="Clark L."/>
            <person name="Doggett J."/>
            <person name="Hall S."/>
            <person name="Kay M."/>
            <person name="Lennard N."/>
            <person name="McLay K."/>
            <person name="Mayes R."/>
            <person name="Pettett A."/>
            <person name="Rajandream M.A."/>
            <person name="Lyne M."/>
            <person name="Benes V."/>
            <person name="Rechmann S."/>
            <person name="Borkova D."/>
            <person name="Blocker H."/>
            <person name="Scharfe M."/>
            <person name="Grimm M."/>
            <person name="Lohnert T.H."/>
            <person name="Dose S."/>
            <person name="de Haan M."/>
            <person name="Maarse A."/>
            <person name="Schafer M."/>
            <person name="Muller-Auer S."/>
            <person name="Gabel C."/>
            <person name="Fuchs M."/>
            <person name="Fartmann B."/>
            <person name="Granderath K."/>
            <person name="Dauner D."/>
            <person name="Herzl A."/>
            <person name="Neumann S."/>
            <person name="Argiriou A."/>
            <person name="Vitale D."/>
            <person name="Liguori R."/>
            <person name="Piravandi E."/>
            <person name="Massenet O."/>
            <person name="Quigley F."/>
            <person name="Clabauld G."/>
            <person name="Mundlein A."/>
            <person name="Felber R."/>
            <person name="Schnabl S."/>
            <person name="Hiller R."/>
            <person name="Schmidt W."/>
            <person name="Lecharny A."/>
            <person name="Aubourg S."/>
            <person name="Chefdor F."/>
            <person name="Cooke R."/>
            <person name="Berger C."/>
            <person name="Montfort A."/>
            <person name="Casacuberta E."/>
            <person name="Gibbons T."/>
            <person name="Weber N."/>
            <person name="Vandenbol M."/>
            <person name="Bargues M."/>
            <person name="Terol J."/>
            <person name="Torres A."/>
            <person name="Perez-Perez A."/>
            <person name="Purnelle B."/>
            <person name="Bent E."/>
            <person name="Johnson S."/>
            <person name="Tacon D."/>
            <person name="Jesse T."/>
            <person name="Heijnen L."/>
            <person name="Schwarz S."/>
            <person name="Scholler P."/>
            <person name="Heber S."/>
            <person name="Francs P."/>
            <person name="Bielke C."/>
            <person name="Frishman D."/>
            <person name="Haase D."/>
            <person name="Lemcke K."/>
            <person name="Mewes H.W."/>
            <person name="Stocker S."/>
            <person name="Zaccaria P."/>
            <person name="Bevan M."/>
            <person name="Wilson R.K."/>
            <person name="de la Bastide M."/>
            <person name="Habermann K."/>
            <person name="Parnell L."/>
            <person name="Dedhia N."/>
            <person name="Gnoj L."/>
            <person name="Schutz K."/>
            <person name="Huang E."/>
            <person name="Spiegel L."/>
            <person name="Sehkon M."/>
            <person name="Murray J."/>
            <person name="Sheet P."/>
            <person name="Cordes M."/>
            <person name="Abu-Threideh J."/>
            <person name="Stoneking T."/>
            <person name="Kalicki J."/>
            <person name="Graves T."/>
            <person name="Harmon G."/>
            <person name="Edwards J."/>
            <person name="Latreille P."/>
            <person name="Courtney L."/>
            <person name="Cloud J."/>
            <person name="Abbott A."/>
            <person name="Scott K."/>
            <person name="Johnson D."/>
            <person name="Minx P."/>
            <person name="Bentley D."/>
            <person name="Fulton B."/>
            <person name="Miller N."/>
            <person name="Greco T."/>
            <person name="Kemp K."/>
            <person name="Kramer J."/>
            <person name="Fulton L."/>
            <person name="Mardis E."/>
            <person name="Dante M."/>
            <person name="Pepin K."/>
            <person name="Hillier L."/>
            <person name="Nelson J."/>
            <person name="Spieth J."/>
            <person name="Ryan E."/>
            <person name="Andrews S."/>
            <person name="Geisel C."/>
            <person name="Layman D."/>
            <person name="Du H."/>
            <person name="Ali J."/>
            <person name="Berghoff A."/>
            <person name="Jones K."/>
            <person name="Drone K."/>
            <person name="Cotton M."/>
            <person name="Joshu C."/>
            <person name="Antonoiu B."/>
            <person name="Zidanic M."/>
            <person name="Strong C."/>
            <person name="Sun H."/>
            <person name="Lamar B."/>
            <person name="Yordan C."/>
            <person name="Ma P."/>
            <person name="Zhong J."/>
            <person name="Preston R."/>
            <person name="Vil D."/>
            <person name="Shekher M."/>
            <person name="Matero A."/>
            <person name="Shah R."/>
            <person name="Swaby I.K."/>
            <person name="O'Shaughnessy A."/>
            <person name="Rodriguez M."/>
            <person name="Hoffmann J."/>
            <person name="Till S."/>
            <person name="Granat S."/>
            <person name="Shohdy N."/>
            <person name="Hasegawa A."/>
            <person name="Hameed A."/>
            <person name="Lodhi M."/>
            <person name="Johnson A."/>
            <person name="Chen E."/>
            <person name="Marra M."/>
            <person name="Martienssen R."/>
            <person name="McCombie W.R."/>
        </authorList>
    </citation>
    <scope>NUCLEOTIDE SEQUENCE [LARGE SCALE GENOMIC DNA]</scope>
    <source>
        <strain>cv. Columbia</strain>
    </source>
</reference>
<evidence type="ECO:0000313" key="2">
    <source>
        <dbReference type="EMBL" id="CAB81294.1"/>
    </source>
</evidence>
<reference evidence="1" key="3">
    <citation type="submission" date="1999-02" db="EMBL/GenBank/DDBJ databases">
        <authorList>
            <person name="Bevan M."/>
            <person name="Wedler H."/>
            <person name="Wedler E."/>
            <person name="Wambutt R."/>
            <person name="Hoheisel J."/>
            <person name="Mewes H.W."/>
            <person name="Mayer K.F.X."/>
            <person name="Schueller C."/>
        </authorList>
    </citation>
    <scope>NUCLEOTIDE SEQUENCE</scope>
</reference>
<reference evidence="1" key="2">
    <citation type="submission" date="1999-02" db="EMBL/GenBank/DDBJ databases">
        <authorList>
            <person name="EU Arabidopsis sequencing project"/>
        </authorList>
    </citation>
    <scope>NUCLEOTIDE SEQUENCE</scope>
</reference>
<reference evidence="2" key="4">
    <citation type="submission" date="2000-03" db="EMBL/GenBank/DDBJ databases">
        <authorList>
            <person name="Wedler H."/>
            <person name="Wedler E."/>
            <person name="Wambutt R."/>
            <person name="Mewes H.W."/>
            <person name="Lemcke K."/>
            <person name="Mayer K.F.X."/>
        </authorList>
    </citation>
    <scope>NUCLEOTIDE SEQUENCE</scope>
</reference>
<gene>
    <name evidence="1" type="primary">F9D16.230</name>
    <name evidence="2" type="ordered locus">At4g23760</name>
</gene>
<sequence>MQGKELTTRRLEPQLLEKEHCRVAFVKYYCTIFFSARKDPVVHRILTVHLGGGVIPVGPLDKLLWNGGNETKCFLDLKSYCQKPICEPDQTRILLYVPVGQRLSWPKPKRTWFQTFNGCLTSYWVYTFNGETEYSTNLRPRGSPTSQLRRGVSFRSREMRPIFAISQRMRSIKESKEVLDTESRSRL</sequence>
<protein>
    <submittedName>
        <fullName evidence="2">Uncharacterized protein AT4g23760</fullName>
    </submittedName>
    <submittedName>
        <fullName evidence="1">Uncharacterized protein F9D16.230</fullName>
    </submittedName>
</protein>
<evidence type="ECO:0000313" key="1">
    <source>
        <dbReference type="EMBL" id="CAA23042.1"/>
    </source>
</evidence>